<organism evidence="1 2">
    <name type="scientific">Spirosoma taeanense</name>
    <dbReference type="NCBI Taxonomy" id="2735870"/>
    <lineage>
        <taxon>Bacteria</taxon>
        <taxon>Pseudomonadati</taxon>
        <taxon>Bacteroidota</taxon>
        <taxon>Cytophagia</taxon>
        <taxon>Cytophagales</taxon>
        <taxon>Cytophagaceae</taxon>
        <taxon>Spirosoma</taxon>
    </lineage>
</organism>
<evidence type="ECO:0000313" key="2">
    <source>
        <dbReference type="Proteomes" id="UP000502756"/>
    </source>
</evidence>
<dbReference type="RefSeq" id="WP_171739466.1">
    <property type="nucleotide sequence ID" value="NZ_CP053435.1"/>
</dbReference>
<protein>
    <submittedName>
        <fullName evidence="1">Uncharacterized protein</fullName>
    </submittedName>
</protein>
<reference evidence="1 2" key="1">
    <citation type="submission" date="2020-05" db="EMBL/GenBank/DDBJ databases">
        <title>Genome sequencing of Spirosoma sp. TS118.</title>
        <authorList>
            <person name="Lee J.-H."/>
            <person name="Jeong S."/>
            <person name="Zhao L."/>
            <person name="Jung J.-H."/>
            <person name="Kim M.-K."/>
            <person name="Lim S."/>
        </authorList>
    </citation>
    <scope>NUCLEOTIDE SEQUENCE [LARGE SCALE GENOMIC DNA]</scope>
    <source>
        <strain evidence="1 2">TS118</strain>
    </source>
</reference>
<dbReference type="EMBL" id="CP053435">
    <property type="protein sequence ID" value="QJW89627.1"/>
    <property type="molecule type" value="Genomic_DNA"/>
</dbReference>
<accession>A0A6M5Y557</accession>
<dbReference type="AlphaFoldDB" id="A0A6M5Y557"/>
<dbReference type="KEGG" id="stae:HNV11_09650"/>
<sequence length="565" mass="64819">MNIYNYKYLSALEFAEIIQGEKSSYIIPQTANARASWQETNQVLREAGIEPQDSVMIPTSYERYTAKWQYGIQSSWPKDHWPDFDDPLVYVIKETVNIYHGLIYSTGVKQKTELVHGVNLSNCQFNGDFILNSVRSKRELLLTKCNFQQDYLNPTSTTGGRFNISNSSFKSINLNGIYSTDANKEIAFPKPAILLQEIKFDDLSAEDLIIEDCLVQVLIINCTKNLIRKISINNCHLNEIKIIGNQFDEIEIKNLQGNPNIYINAEITKFTLEGQCINSENSDQNIFCNSVKIEYKIQGNKGNYTIKNLFIKSLLFLGNNNNDILLKNSKIIKLELTDFSNTGQMRLNNINHTEYLIIKHSSLGKAELLNLNLFNASHAQIIHSNLSEVVLINTNFPNNLIGESEKDYAGIREAFRQLKYAASKQADRISELTYEASEMSAYTKDPFTPKSRTDRFILRTNQYSNNHGKDASRAFFWLLGLTLIMFSSIKLCQGQYLDFKEAFKTISEYLNFAFNPLHDYYKVFNIDSSHPHTINDGAILLDTLTRLIAGYLIFQFLRAFRKYVK</sequence>
<evidence type="ECO:0000313" key="1">
    <source>
        <dbReference type="EMBL" id="QJW89627.1"/>
    </source>
</evidence>
<name>A0A6M5Y557_9BACT</name>
<keyword evidence="2" id="KW-1185">Reference proteome</keyword>
<proteinExistence type="predicted"/>
<dbReference type="Proteomes" id="UP000502756">
    <property type="component" value="Chromosome"/>
</dbReference>
<gene>
    <name evidence="1" type="ORF">HNV11_09650</name>
</gene>